<protein>
    <submittedName>
        <fullName evidence="1">Uncharacterized protein</fullName>
    </submittedName>
</protein>
<evidence type="ECO:0000313" key="1">
    <source>
        <dbReference type="EMBL" id="SVP89005.1"/>
    </source>
</evidence>
<reference evidence="1" key="1">
    <citation type="submission" date="2018-07" db="EMBL/GenBank/DDBJ databases">
        <authorList>
            <person name="Quirk P.G."/>
            <person name="Krulwich T.A."/>
        </authorList>
    </citation>
    <scope>NUCLEOTIDE SEQUENCE</scope>
    <source>
        <strain evidence="1">Anand</strain>
    </source>
</reference>
<proteinExistence type="predicted"/>
<dbReference type="AlphaFoldDB" id="A0A3B0N1R1"/>
<dbReference type="EMBL" id="UIVS01000001">
    <property type="protein sequence ID" value="SVP90147.1"/>
    <property type="molecule type" value="Genomic_DNA"/>
</dbReference>
<accession>A0A3B0N1R1</accession>
<gene>
    <name evidence="1" type="ORF">TAT_000085800</name>
    <name evidence="2" type="ORF">TAV_000085200</name>
</gene>
<name>A0A3B0N1R1_THEAN</name>
<sequence>MDSDESEVTNLESIPKTHTKYLEKRFSRRQPQSLRSEANSKLLHLGKTLLSYNTEETNKYAIEIASIFLSSMPPEAHIPDDLLNYIISIFHIYFKNESVGKLFNKFLTISATSSPQLRPLILEHLVRLLALKRDYSGIVNEVTRRCNEWNLEIHEIAKHYKWVVKHIDILTNFDQEDVHPDFIVELEDVLVTYLEYERLPNKNLLSLYTRICGSKSLDLINRYITIFPRIYFLRFCRLKLLLNDSNADKSFIEEDLIKFVELSGYSSLSVEFLNFYNPFVSTDKLIPLLFNTAVTVPHLKRNWDILYKIIKSRRDKDTVMDTIKRSSLISIFNFPSNKFNYLKYFDR</sequence>
<dbReference type="EMBL" id="UIVT01000001">
    <property type="protein sequence ID" value="SVP89005.1"/>
    <property type="molecule type" value="Genomic_DNA"/>
</dbReference>
<dbReference type="VEuPathDB" id="PiroplasmaDB:TA06080"/>
<evidence type="ECO:0000313" key="2">
    <source>
        <dbReference type="EMBL" id="SVP90147.1"/>
    </source>
</evidence>
<organism evidence="1">
    <name type="scientific">Theileria annulata</name>
    <dbReference type="NCBI Taxonomy" id="5874"/>
    <lineage>
        <taxon>Eukaryota</taxon>
        <taxon>Sar</taxon>
        <taxon>Alveolata</taxon>
        <taxon>Apicomplexa</taxon>
        <taxon>Aconoidasida</taxon>
        <taxon>Piroplasmida</taxon>
        <taxon>Theileriidae</taxon>
        <taxon>Theileria</taxon>
    </lineage>
</organism>